<evidence type="ECO:0000256" key="5">
    <source>
        <dbReference type="ARBA" id="ARBA00023242"/>
    </source>
</evidence>
<dbReference type="OrthoDB" id="654211at2759"/>
<dbReference type="InterPro" id="IPR001630">
    <property type="entry name" value="Leuzip_CREB"/>
</dbReference>
<dbReference type="PANTHER" id="PTHR45879">
    <property type="entry name" value="CYCLIC AMP RESPONSE ELEMENT-BINDING PROTEIN B"/>
    <property type="match status" value="1"/>
</dbReference>
<feature type="coiled-coil region" evidence="6">
    <location>
        <begin position="403"/>
        <end position="430"/>
    </location>
</feature>
<dbReference type="GO" id="GO:0000981">
    <property type="term" value="F:DNA-binding transcription factor activity, RNA polymerase II-specific"/>
    <property type="evidence" value="ECO:0007669"/>
    <property type="project" value="TreeGrafter"/>
</dbReference>
<proteinExistence type="predicted"/>
<dbReference type="Pfam" id="PF02173">
    <property type="entry name" value="pKID"/>
    <property type="match status" value="1"/>
</dbReference>
<keyword evidence="3" id="KW-0238">DNA-binding</keyword>
<dbReference type="InterPro" id="IPR013087">
    <property type="entry name" value="Znf_C2H2_type"/>
</dbReference>
<gene>
    <name evidence="10" type="ORF">Fcan01_07621</name>
</gene>
<dbReference type="InterPro" id="IPR046347">
    <property type="entry name" value="bZIP_sf"/>
</dbReference>
<evidence type="ECO:0000256" key="2">
    <source>
        <dbReference type="ARBA" id="ARBA00023015"/>
    </source>
</evidence>
<dbReference type="Gene3D" id="1.20.5.170">
    <property type="match status" value="1"/>
</dbReference>
<keyword evidence="4" id="KW-0804">Transcription</keyword>
<keyword evidence="5" id="KW-0539">Nucleus</keyword>
<dbReference type="GO" id="GO:0000978">
    <property type="term" value="F:RNA polymerase II cis-regulatory region sequence-specific DNA binding"/>
    <property type="evidence" value="ECO:0007669"/>
    <property type="project" value="TreeGrafter"/>
</dbReference>
<protein>
    <submittedName>
        <fullName evidence="10">Cyclic AMP-responsive element-binding protein 1</fullName>
    </submittedName>
</protein>
<dbReference type="STRING" id="158441.A0A226ELR5"/>
<dbReference type="GO" id="GO:0005634">
    <property type="term" value="C:nucleus"/>
    <property type="evidence" value="ECO:0007669"/>
    <property type="project" value="UniProtKB-SubCell"/>
</dbReference>
<feature type="region of interest" description="Disordered" evidence="7">
    <location>
        <begin position="22"/>
        <end position="69"/>
    </location>
</feature>
<dbReference type="FunFam" id="1.20.5.170:FF:000003">
    <property type="entry name" value="cAMP-responsive element modulator isoform X2"/>
    <property type="match status" value="1"/>
</dbReference>
<sequence length="942" mass="104624">MEVGLHEVKPDPQTIVPGLLEVSSSDRNNSNSKHHHHHLHNHHSSSAYNPSKPRNPSSNLPTHKISTIQGLNSTPVRITSLSGEQLQTMAKSSGLSVVHVTVPQSVIQSPSVIQSNHQQQLSAGGQQLQLPKNVQAYHQAPGCPVFMGYWESVPNAKFDCSVTRFLLTINTANRFLITTLQVRLTLLEMSQNKKDKMGLDENELEIVYLGTQQHKSSDTNKAIPKSPLKSVQPTFSRLSRKFGNRVDNKPCDDIILSKRAKHDDNPVKTAKPREAVLGGGAEQVVETPREREKLVCQEEDDNIQEVHDVSSVGHDADVTMWDIDDIIENKEMNINEWKVDEIKKIVNQFKEKLNSRQIATNKSVTHSVVHNNLDKILGIIGAEEIEKRKKLSDYMERIPEPTCDEFTTLMAQAKENLEKRKDKSKSAECVVEGCESTYINPSAAKIHIILVHMKLRRWRCTKCHMEYGAWTGLVKHVNKNHLGVLKTCPECKFTGSVSAIQYHSRLGHFTPSGQKVLFASGQGKIEFRLFEIDFITVRFGYTWTVWKVNWINDDNNPVNLSVGISRFVDLQAVLREFWEQFMKVMSGDSASARWVELCGSARREFRKGHRIDWTSVTSLGIPAVSKVVATQVKGLARKHYDAIYIIATEEAAIFLEQQKLNIIEQLDSFIEELPPHNPDKNVNVILVSSSSKPNSSVIQTTGGAIQTVQLLDAHHSDESLSNDGVDLPDNRTADRRRRDILTRRPSYRKILNDLGGAEISADKGDSASTSESSQDGSIVLQGQYPVKVINANALGLGQATTADGSSHAAALQTITMTNAATAGGTIVQYAQSQDGQQFFVPVGSGEIQAYTIRPVSSASSSPGVVGLGHSEHGGGGGGGGEVTRKREIRLLKNREAARECRRKKKEYIKCLENRVAVLENQNKALIDELKSLKELYCQQKND</sequence>
<dbReference type="EMBL" id="LNIX01000003">
    <property type="protein sequence ID" value="OXA57681.1"/>
    <property type="molecule type" value="Genomic_DNA"/>
</dbReference>
<dbReference type="PROSITE" id="PS50953">
    <property type="entry name" value="KID"/>
    <property type="match status" value="1"/>
</dbReference>
<dbReference type="InterPro" id="IPR004827">
    <property type="entry name" value="bZIP"/>
</dbReference>
<keyword evidence="2" id="KW-0805">Transcription regulation</keyword>
<dbReference type="Pfam" id="PF00170">
    <property type="entry name" value="bZIP_1"/>
    <property type="match status" value="1"/>
</dbReference>
<keyword evidence="11" id="KW-1185">Reference proteome</keyword>
<dbReference type="InterPro" id="IPR003102">
    <property type="entry name" value="CREB1-like_pKID"/>
</dbReference>
<evidence type="ECO:0000313" key="11">
    <source>
        <dbReference type="Proteomes" id="UP000198287"/>
    </source>
</evidence>
<feature type="compositionally biased region" description="Basic residues" evidence="7">
    <location>
        <begin position="32"/>
        <end position="43"/>
    </location>
</feature>
<dbReference type="PRINTS" id="PR00041">
    <property type="entry name" value="LEUZIPPRCREB"/>
</dbReference>
<dbReference type="Proteomes" id="UP000198287">
    <property type="component" value="Unassembled WGS sequence"/>
</dbReference>
<dbReference type="GO" id="GO:0005667">
    <property type="term" value="C:transcription regulator complex"/>
    <property type="evidence" value="ECO:0007669"/>
    <property type="project" value="TreeGrafter"/>
</dbReference>
<dbReference type="CDD" id="cd14690">
    <property type="entry name" value="bZIP_CREB1"/>
    <property type="match status" value="1"/>
</dbReference>
<organism evidence="10 11">
    <name type="scientific">Folsomia candida</name>
    <name type="common">Springtail</name>
    <dbReference type="NCBI Taxonomy" id="158441"/>
    <lineage>
        <taxon>Eukaryota</taxon>
        <taxon>Metazoa</taxon>
        <taxon>Ecdysozoa</taxon>
        <taxon>Arthropoda</taxon>
        <taxon>Hexapoda</taxon>
        <taxon>Collembola</taxon>
        <taxon>Entomobryomorpha</taxon>
        <taxon>Isotomoidea</taxon>
        <taxon>Isotomidae</taxon>
        <taxon>Proisotominae</taxon>
        <taxon>Folsomia</taxon>
    </lineage>
</organism>
<comment type="subcellular location">
    <subcellularLocation>
        <location evidence="1">Nucleus</location>
    </subcellularLocation>
</comment>
<evidence type="ECO:0000256" key="4">
    <source>
        <dbReference type="ARBA" id="ARBA00023163"/>
    </source>
</evidence>
<evidence type="ECO:0000256" key="1">
    <source>
        <dbReference type="ARBA" id="ARBA00004123"/>
    </source>
</evidence>
<evidence type="ECO:0000259" key="8">
    <source>
        <dbReference type="PROSITE" id="PS50217"/>
    </source>
</evidence>
<dbReference type="PROSITE" id="PS00036">
    <property type="entry name" value="BZIP_BASIC"/>
    <property type="match status" value="1"/>
</dbReference>
<dbReference type="SMART" id="SM00355">
    <property type="entry name" value="ZnF_C2H2"/>
    <property type="match status" value="3"/>
</dbReference>
<feature type="domain" description="BZIP" evidence="8">
    <location>
        <begin position="883"/>
        <end position="934"/>
    </location>
</feature>
<feature type="domain" description="KID" evidence="9">
    <location>
        <begin position="714"/>
        <end position="773"/>
    </location>
</feature>
<comment type="caution">
    <text evidence="10">The sequence shown here is derived from an EMBL/GenBank/DDBJ whole genome shotgun (WGS) entry which is preliminary data.</text>
</comment>
<dbReference type="SMART" id="SM00338">
    <property type="entry name" value="BRLZ"/>
    <property type="match status" value="1"/>
</dbReference>
<feature type="compositionally biased region" description="Polar residues" evidence="7">
    <location>
        <begin position="47"/>
        <end position="69"/>
    </location>
</feature>
<feature type="coiled-coil region" evidence="6">
    <location>
        <begin position="901"/>
        <end position="935"/>
    </location>
</feature>
<keyword evidence="6" id="KW-0175">Coiled coil</keyword>
<dbReference type="SUPFAM" id="SSF57959">
    <property type="entry name" value="Leucine zipper domain"/>
    <property type="match status" value="1"/>
</dbReference>
<evidence type="ECO:0000256" key="7">
    <source>
        <dbReference type="SAM" id="MobiDB-lite"/>
    </source>
</evidence>
<reference evidence="10 11" key="1">
    <citation type="submission" date="2015-12" db="EMBL/GenBank/DDBJ databases">
        <title>The genome of Folsomia candida.</title>
        <authorList>
            <person name="Faddeeva A."/>
            <person name="Derks M.F."/>
            <person name="Anvar Y."/>
            <person name="Smit S."/>
            <person name="Van Straalen N."/>
            <person name="Roelofs D."/>
        </authorList>
    </citation>
    <scope>NUCLEOTIDE SEQUENCE [LARGE SCALE GENOMIC DNA]</scope>
    <source>
        <strain evidence="10 11">VU population</strain>
        <tissue evidence="10">Whole body</tissue>
    </source>
</reference>
<dbReference type="AlphaFoldDB" id="A0A226ELR5"/>
<name>A0A226ELR5_FOLCA</name>
<evidence type="ECO:0000256" key="3">
    <source>
        <dbReference type="ARBA" id="ARBA00023125"/>
    </source>
</evidence>
<accession>A0A226ELR5</accession>
<evidence type="ECO:0000256" key="6">
    <source>
        <dbReference type="SAM" id="Coils"/>
    </source>
</evidence>
<dbReference type="PANTHER" id="PTHR45879:SF3">
    <property type="entry name" value="CYCLIC AMP RESPONSE ELEMENT-BINDING PROTEIN B"/>
    <property type="match status" value="1"/>
</dbReference>
<dbReference type="PROSITE" id="PS50217">
    <property type="entry name" value="BZIP"/>
    <property type="match status" value="1"/>
</dbReference>
<evidence type="ECO:0000313" key="10">
    <source>
        <dbReference type="EMBL" id="OXA57681.1"/>
    </source>
</evidence>
<evidence type="ECO:0000259" key="9">
    <source>
        <dbReference type="PROSITE" id="PS50953"/>
    </source>
</evidence>
<dbReference type="PROSITE" id="PS00028">
    <property type="entry name" value="ZINC_FINGER_C2H2_1"/>
    <property type="match status" value="1"/>
</dbReference>